<comment type="similarity">
    <text evidence="1">Belongs to the GARIN family.</text>
</comment>
<dbReference type="GeneID" id="129335728"/>
<protein>
    <submittedName>
        <fullName evidence="5">Golgi-associated RAB2 interactor protein 1A-like</fullName>
    </submittedName>
</protein>
<dbReference type="RefSeq" id="XP_054844495.1">
    <property type="nucleotide sequence ID" value="XM_054988520.1"/>
</dbReference>
<keyword evidence="4" id="KW-1185">Reference proteome</keyword>
<accession>A0AA97JSD6</accession>
<dbReference type="PANTHER" id="PTHR22574">
    <property type="match status" value="1"/>
</dbReference>
<name>A0AA97JSD6_EUBMA</name>
<organism evidence="4 5">
    <name type="scientific">Eublepharis macularius</name>
    <name type="common">Leopard gecko</name>
    <name type="synonym">Cyrtodactylus macularius</name>
    <dbReference type="NCBI Taxonomy" id="481883"/>
    <lineage>
        <taxon>Eukaryota</taxon>
        <taxon>Metazoa</taxon>
        <taxon>Chordata</taxon>
        <taxon>Craniata</taxon>
        <taxon>Vertebrata</taxon>
        <taxon>Euteleostomi</taxon>
        <taxon>Lepidosauria</taxon>
        <taxon>Squamata</taxon>
        <taxon>Bifurcata</taxon>
        <taxon>Gekkota</taxon>
        <taxon>Eublepharidae</taxon>
        <taxon>Eublepharinae</taxon>
        <taxon>Eublepharis</taxon>
    </lineage>
</organism>
<dbReference type="GO" id="GO:0005634">
    <property type="term" value="C:nucleus"/>
    <property type="evidence" value="ECO:0007669"/>
    <property type="project" value="TreeGrafter"/>
</dbReference>
<feature type="compositionally biased region" description="Low complexity" evidence="2">
    <location>
        <begin position="180"/>
        <end position="194"/>
    </location>
</feature>
<dbReference type="Proteomes" id="UP001190640">
    <property type="component" value="Chromosome 9"/>
</dbReference>
<feature type="compositionally biased region" description="Gly residues" evidence="2">
    <location>
        <begin position="216"/>
        <end position="226"/>
    </location>
</feature>
<evidence type="ECO:0000256" key="1">
    <source>
        <dbReference type="ARBA" id="ARBA00038379"/>
    </source>
</evidence>
<dbReference type="AlphaFoldDB" id="A0AA97JSD6"/>
<dbReference type="KEGG" id="emc:129335728"/>
<gene>
    <name evidence="5" type="primary">LOC129335728</name>
</gene>
<feature type="region of interest" description="Disordered" evidence="2">
    <location>
        <begin position="179"/>
        <end position="297"/>
    </location>
</feature>
<dbReference type="InterPro" id="IPR022168">
    <property type="entry name" value="GARIL-like_Rab2B-bd"/>
</dbReference>
<dbReference type="Pfam" id="PF12480">
    <property type="entry name" value="GARIL_Rab2_bd"/>
    <property type="match status" value="1"/>
</dbReference>
<proteinExistence type="inferred from homology"/>
<feature type="compositionally biased region" description="Basic residues" evidence="2">
    <location>
        <begin position="199"/>
        <end position="210"/>
    </location>
</feature>
<dbReference type="PANTHER" id="PTHR22574:SF10">
    <property type="entry name" value="GOLGI-ASSOCIATED RAB2 INTERACTOR PROTEIN 1A"/>
    <property type="match status" value="1"/>
</dbReference>
<sequence>MASGVSAGNTAAGRKLAWEGGQLCQLLRSPDYNLFPNSAVFESDFVQVTKAGKCVDFTNMPTVVSMGVTSSDPCLPLPNVLLMARRKVLGKGFVAGNGQSSELPVLDLSRLLPLRCVKLSVHHAAQRILCLQTVTRKVYYLQLHQGYPKAVFGLWSRLADILQRGLSITAKDPAVHIRHSLVPSGSSPSSSSSGEVRRSRVRRRRRRRRLPREGPEQGGKAGGGWEGAALWAEGGGEKGGRVARAGSGAGCEARGLQGEAARSSHGRRPPWRALGLHGGGAARERPAFAPTQPPRRPLCRAVPEHGAARAASRMPRWVQPLA</sequence>
<evidence type="ECO:0000313" key="4">
    <source>
        <dbReference type="Proteomes" id="UP001190640"/>
    </source>
</evidence>
<feature type="domain" description="Golgi associated RAB2 interactor protein-like Rab2B-binding" evidence="3">
    <location>
        <begin position="106"/>
        <end position="173"/>
    </location>
</feature>
<reference evidence="5" key="1">
    <citation type="submission" date="2025-08" db="UniProtKB">
        <authorList>
            <consortium name="RefSeq"/>
        </authorList>
    </citation>
    <scope>IDENTIFICATION</scope>
    <source>
        <tissue evidence="5">Blood</tissue>
    </source>
</reference>
<evidence type="ECO:0000313" key="5">
    <source>
        <dbReference type="RefSeq" id="XP_054844495.1"/>
    </source>
</evidence>
<evidence type="ECO:0000256" key="2">
    <source>
        <dbReference type="SAM" id="MobiDB-lite"/>
    </source>
</evidence>
<evidence type="ECO:0000259" key="3">
    <source>
        <dbReference type="Pfam" id="PF12480"/>
    </source>
</evidence>